<dbReference type="EMBL" id="FMXQ01000001">
    <property type="protein sequence ID" value="SDB02478.1"/>
    <property type="molecule type" value="Genomic_DNA"/>
</dbReference>
<feature type="chain" id="PRO_5011802245" description="Cell division coordinator CpoB" evidence="1">
    <location>
        <begin position="28"/>
        <end position="283"/>
    </location>
</feature>
<dbReference type="SUPFAM" id="SSF48452">
    <property type="entry name" value="TPR-like"/>
    <property type="match status" value="1"/>
</dbReference>
<dbReference type="RefSeq" id="WP_175478220.1">
    <property type="nucleotide sequence ID" value="NZ_FMXQ01000001.1"/>
</dbReference>
<protein>
    <recommendedName>
        <fullName evidence="1">Cell division coordinator CpoB</fullName>
    </recommendedName>
</protein>
<dbReference type="Pfam" id="PF13432">
    <property type="entry name" value="TPR_16"/>
    <property type="match status" value="1"/>
</dbReference>
<feature type="signal peptide" evidence="1">
    <location>
        <begin position="1"/>
        <end position="27"/>
    </location>
</feature>
<dbReference type="InterPro" id="IPR011990">
    <property type="entry name" value="TPR-like_helical_dom_sf"/>
</dbReference>
<keyword evidence="1" id="KW-0175">Coiled coil</keyword>
<evidence type="ECO:0000313" key="3">
    <source>
        <dbReference type="Proteomes" id="UP000199071"/>
    </source>
</evidence>
<dbReference type="GO" id="GO:0043093">
    <property type="term" value="P:FtsZ-dependent cytokinesis"/>
    <property type="evidence" value="ECO:0007669"/>
    <property type="project" value="UniProtKB-UniRule"/>
</dbReference>
<name>A0A1G6A1W4_9HYPH</name>
<dbReference type="Proteomes" id="UP000199071">
    <property type="component" value="Unassembled WGS sequence"/>
</dbReference>
<dbReference type="NCBIfam" id="TIGR02795">
    <property type="entry name" value="tol_pal_ybgF"/>
    <property type="match status" value="1"/>
</dbReference>
<organism evidence="2 3">
    <name type="scientific">Bauldia litoralis</name>
    <dbReference type="NCBI Taxonomy" id="665467"/>
    <lineage>
        <taxon>Bacteria</taxon>
        <taxon>Pseudomonadati</taxon>
        <taxon>Pseudomonadota</taxon>
        <taxon>Alphaproteobacteria</taxon>
        <taxon>Hyphomicrobiales</taxon>
        <taxon>Kaistiaceae</taxon>
        <taxon>Bauldia</taxon>
    </lineage>
</organism>
<dbReference type="InterPro" id="IPR014162">
    <property type="entry name" value="CpoB_C"/>
</dbReference>
<dbReference type="GO" id="GO:0030288">
    <property type="term" value="C:outer membrane-bounded periplasmic space"/>
    <property type="evidence" value="ECO:0007669"/>
    <property type="project" value="UniProtKB-UniRule"/>
</dbReference>
<feature type="coiled-coil region" evidence="1">
    <location>
        <begin position="52"/>
        <end position="86"/>
    </location>
</feature>
<keyword evidence="1" id="KW-0574">Periplasm</keyword>
<keyword evidence="1" id="KW-0732">Signal</keyword>
<evidence type="ECO:0000256" key="1">
    <source>
        <dbReference type="HAMAP-Rule" id="MF_02066"/>
    </source>
</evidence>
<keyword evidence="3" id="KW-1185">Reference proteome</keyword>
<comment type="function">
    <text evidence="1">Mediates coordination of peptidoglycan synthesis and outer membrane constriction during cell division.</text>
</comment>
<dbReference type="InterPro" id="IPR034706">
    <property type="entry name" value="CpoB"/>
</dbReference>
<comment type="similarity">
    <text evidence="1">Belongs to the CpoB family.</text>
</comment>
<proteinExistence type="inferred from homology"/>
<sequence length="283" mass="29901" precursor="true">MKTRLGTIALAGPLLAALALTPMVAEAAWRPFAKRQETEQLQPGGDGIEVAQADVSERLNRAEARIRELTGAVQELDYRMRQLEQQLGVAPPETVATGGVVTIGEADGVMVDPEPLGRLIIDAPGADQPIDLTAPVAGAAAAKTNELRGSTQVASLGEPGADYERAYSSILSGDYQLAEASFRSFLATYPGDERAPDAQYWLGESLFARGQFGEAADEFLAGYKAYPQSAKAADTLLKLGLSLAGLGEREAACSTYTEVLRKFPNASNALKQRVATEQAVAGC</sequence>
<keyword evidence="1" id="KW-0132">Cell division</keyword>
<dbReference type="HAMAP" id="MF_02066">
    <property type="entry name" value="CpoB"/>
    <property type="match status" value="1"/>
</dbReference>
<evidence type="ECO:0000313" key="2">
    <source>
        <dbReference type="EMBL" id="SDB02478.1"/>
    </source>
</evidence>
<accession>A0A1G6A1W4</accession>
<keyword evidence="1" id="KW-0131">Cell cycle</keyword>
<dbReference type="InterPro" id="IPR019734">
    <property type="entry name" value="TPR_rpt"/>
</dbReference>
<comment type="subcellular location">
    <subcellularLocation>
        <location evidence="1">Periplasm</location>
    </subcellularLocation>
</comment>
<dbReference type="Gene3D" id="1.25.40.10">
    <property type="entry name" value="Tetratricopeptide repeat domain"/>
    <property type="match status" value="1"/>
</dbReference>
<reference evidence="2 3" key="1">
    <citation type="submission" date="2016-10" db="EMBL/GenBank/DDBJ databases">
        <authorList>
            <person name="de Groot N.N."/>
        </authorList>
    </citation>
    <scope>NUCLEOTIDE SEQUENCE [LARGE SCALE GENOMIC DNA]</scope>
    <source>
        <strain evidence="2 3">ATCC 35022</strain>
    </source>
</reference>
<dbReference type="AlphaFoldDB" id="A0A1G6A1W4"/>
<dbReference type="Pfam" id="PF13174">
    <property type="entry name" value="TPR_6"/>
    <property type="match status" value="1"/>
</dbReference>
<dbReference type="STRING" id="665467.SAMN02982931_00075"/>
<gene>
    <name evidence="1" type="primary">cpoB</name>
    <name evidence="2" type="ORF">SAMN02982931_00075</name>
</gene>